<sequence length="114" mass="12910">MQEDEKTSKRDQVFDLEKYLGKDIRICFFGGIEVTGCLLGYDQLLNLVLENGRMVSFFNSENELPDLKDLTLQPPTSMMCKGISICSIDLMPTPDKAEEFSYGDNTYYTVGKSN</sequence>
<feature type="domain" description="Sm" evidence="1">
    <location>
        <begin position="15"/>
        <end position="64"/>
    </location>
</feature>
<dbReference type="EMBL" id="GL870880">
    <property type="protein sequence ID" value="EIJ87769.1"/>
    <property type="molecule type" value="Genomic_DNA"/>
</dbReference>
<dbReference type="InterPro" id="IPR001163">
    <property type="entry name" value="Sm_dom_euk/arc"/>
</dbReference>
<dbReference type="SUPFAM" id="SSF50182">
    <property type="entry name" value="Sm-like ribonucleoproteins"/>
    <property type="match status" value="1"/>
</dbReference>
<reference evidence="2" key="1">
    <citation type="submission" date="2011-01" db="EMBL/GenBank/DDBJ databases">
        <title>The Genome Sequence of Nematocida parisii strain ERTm3.</title>
        <authorList>
            <consortium name="The Broad Institute Genome Sequencing Platform"/>
            <consortium name="The Broad Institute Genome Sequencing Center for Infectious Disease"/>
            <person name="Cuomo C."/>
            <person name="Troemel E."/>
            <person name="Young S.K."/>
            <person name="Zeng Q."/>
            <person name="Gargeya S."/>
            <person name="Fitzgerald M."/>
            <person name="Haas B."/>
            <person name="Abouelleil A."/>
            <person name="Alvarado L."/>
            <person name="Arachchi H.M."/>
            <person name="Berlin A."/>
            <person name="Chapman S.B."/>
            <person name="Gearin G."/>
            <person name="Goldberg J."/>
            <person name="Griggs A."/>
            <person name="Gujja S."/>
            <person name="Hansen M."/>
            <person name="Heiman D."/>
            <person name="Howarth C."/>
            <person name="Larimer J."/>
            <person name="Lui A."/>
            <person name="MacDonald P.J.P."/>
            <person name="McCowen C."/>
            <person name="Montmayeur A."/>
            <person name="Murphy C."/>
            <person name="Neiman D."/>
            <person name="Pearson M."/>
            <person name="Priest M."/>
            <person name="Roberts A."/>
            <person name="Saif S."/>
            <person name="Shea T."/>
            <person name="Sisk P."/>
            <person name="Stolte C."/>
            <person name="Sykes S."/>
            <person name="Wortman J."/>
            <person name="Nusbaum C."/>
            <person name="Birren B."/>
        </authorList>
    </citation>
    <scope>NUCLEOTIDE SEQUENCE</scope>
    <source>
        <strain evidence="2">ERTm3</strain>
    </source>
</reference>
<dbReference type="GO" id="GO:0032991">
    <property type="term" value="C:protein-containing complex"/>
    <property type="evidence" value="ECO:0007669"/>
    <property type="project" value="UniProtKB-ARBA"/>
</dbReference>
<dbReference type="HOGENOM" id="CLU_2121709_0_0_1"/>
<organism evidence="2 3">
    <name type="scientific">Nematocida parisii (strain ERTm3)</name>
    <name type="common">Nematode killer fungus</name>
    <dbReference type="NCBI Taxonomy" id="935791"/>
    <lineage>
        <taxon>Eukaryota</taxon>
        <taxon>Fungi</taxon>
        <taxon>Fungi incertae sedis</taxon>
        <taxon>Microsporidia</taxon>
        <taxon>Nematocida</taxon>
    </lineage>
</organism>
<dbReference type="VEuPathDB" id="MicrosporidiaDB:NEQG_01841"/>
<evidence type="ECO:0000313" key="2">
    <source>
        <dbReference type="EMBL" id="EIJ87769.1"/>
    </source>
</evidence>
<gene>
    <name evidence="2" type="ORF">NEQG_01841</name>
</gene>
<dbReference type="InParanoid" id="I3EEX2"/>
<dbReference type="Gene3D" id="2.30.30.100">
    <property type="match status" value="1"/>
</dbReference>
<protein>
    <recommendedName>
        <fullName evidence="1">Sm domain-containing protein</fullName>
    </recommendedName>
</protein>
<evidence type="ECO:0000313" key="3">
    <source>
        <dbReference type="Proteomes" id="UP000002872"/>
    </source>
</evidence>
<dbReference type="STRING" id="935791.I3EEX2"/>
<dbReference type="Pfam" id="PF01423">
    <property type="entry name" value="LSM"/>
    <property type="match status" value="1"/>
</dbReference>
<name>I3EEX2_NEMP3</name>
<dbReference type="InterPro" id="IPR010920">
    <property type="entry name" value="LSM_dom_sf"/>
</dbReference>
<accession>I3EEX2</accession>
<dbReference type="OMA" id="GIEVTGC"/>
<proteinExistence type="predicted"/>
<keyword evidence="3" id="KW-1185">Reference proteome</keyword>
<evidence type="ECO:0000259" key="1">
    <source>
        <dbReference type="Pfam" id="PF01423"/>
    </source>
</evidence>
<dbReference type="AlphaFoldDB" id="I3EEX2"/>
<dbReference type="Proteomes" id="UP000002872">
    <property type="component" value="Unassembled WGS sequence"/>
</dbReference>
<dbReference type="OrthoDB" id="274944at2759"/>